<dbReference type="KEGG" id="hut:Huta_1332"/>
<organism evidence="1 2">
    <name type="scientific">Halorhabdus utahensis (strain DSM 12940 / JCM 11049 / AX-2)</name>
    <dbReference type="NCBI Taxonomy" id="519442"/>
    <lineage>
        <taxon>Archaea</taxon>
        <taxon>Methanobacteriati</taxon>
        <taxon>Methanobacteriota</taxon>
        <taxon>Stenosarchaea group</taxon>
        <taxon>Halobacteria</taxon>
        <taxon>Halobacteriales</taxon>
        <taxon>Haloarculaceae</taxon>
        <taxon>Halorhabdus</taxon>
    </lineage>
</organism>
<name>C7NNA8_HALUD</name>
<dbReference type="GeneID" id="8383609"/>
<dbReference type="HOGENOM" id="CLU_1582862_0_0_2"/>
<dbReference type="RefSeq" id="WP_015789082.1">
    <property type="nucleotide sequence ID" value="NC_013158.1"/>
</dbReference>
<dbReference type="Proteomes" id="UP000002071">
    <property type="component" value="Chromosome"/>
</dbReference>
<evidence type="ECO:0000313" key="2">
    <source>
        <dbReference type="Proteomes" id="UP000002071"/>
    </source>
</evidence>
<dbReference type="AlphaFoldDB" id="C7NNA8"/>
<protein>
    <submittedName>
        <fullName evidence="1">Uncharacterized protein</fullName>
    </submittedName>
</protein>
<keyword evidence="2" id="KW-1185">Reference proteome</keyword>
<proteinExistence type="predicted"/>
<gene>
    <name evidence="1" type="ordered locus">Huta_1332</name>
</gene>
<dbReference type="eggNOG" id="arCOG09103">
    <property type="taxonomic scope" value="Archaea"/>
</dbReference>
<evidence type="ECO:0000313" key="1">
    <source>
        <dbReference type="EMBL" id="ACV11508.1"/>
    </source>
</evidence>
<dbReference type="GeneID" id="79183455"/>
<dbReference type="OrthoDB" id="224798at2157"/>
<accession>C7NNA8</accession>
<reference evidence="1 2" key="1">
    <citation type="journal article" date="2009" name="Stand. Genomic Sci.">
        <title>Complete genome sequence of Halorhabdus utahensis type strain (AX-2).</title>
        <authorList>
            <person name="Anderson I."/>
            <person name="Tindall B.J."/>
            <person name="Pomrenke H."/>
            <person name="Goker M."/>
            <person name="Lapidus A."/>
            <person name="Nolan M."/>
            <person name="Copeland A."/>
            <person name="Glavina Del Rio T."/>
            <person name="Chen F."/>
            <person name="Tice H."/>
            <person name="Cheng J.F."/>
            <person name="Lucas S."/>
            <person name="Chertkov O."/>
            <person name="Bruce D."/>
            <person name="Brettin T."/>
            <person name="Detter J.C."/>
            <person name="Han C."/>
            <person name="Goodwin L."/>
            <person name="Land M."/>
            <person name="Hauser L."/>
            <person name="Chang Y.J."/>
            <person name="Jeffries C.D."/>
            <person name="Pitluck S."/>
            <person name="Pati A."/>
            <person name="Mavromatis K."/>
            <person name="Ivanova N."/>
            <person name="Ovchinnikova G."/>
            <person name="Chen A."/>
            <person name="Palaniappan K."/>
            <person name="Chain P."/>
            <person name="Rohde M."/>
            <person name="Bristow J."/>
            <person name="Eisen J.A."/>
            <person name="Markowitz V."/>
            <person name="Hugenholtz P."/>
            <person name="Kyrpides N.C."/>
            <person name="Klenk H.P."/>
        </authorList>
    </citation>
    <scope>NUCLEOTIDE SEQUENCE [LARGE SCALE GENOMIC DNA]</scope>
    <source>
        <strain evidence="2">DSM 12940 / JCM 11049 / AX-2</strain>
    </source>
</reference>
<sequence length="168" mass="18735">MALEDVFENLPDPGSYSFPDYAIPQGDPVMPVALTDDELHALLDLYETFAAVDPTGLDSNPFLANTTEFLQQTFGAPAYRPDEQLNDDIAGMLNDFAEDLGGGELGVVDASPKHHQTLYFFLVSAKGYHMAPHIQFDPDPAAVETLYRLYQRVTEQDYYLKRPSTILE</sequence>
<dbReference type="EMBL" id="CP001687">
    <property type="protein sequence ID" value="ACV11508.1"/>
    <property type="molecule type" value="Genomic_DNA"/>
</dbReference>